<dbReference type="EnsemblPlants" id="OB06G21740.1">
    <property type="protein sequence ID" value="OB06G21740.1"/>
    <property type="gene ID" value="OB06G21740"/>
</dbReference>
<feature type="region of interest" description="Disordered" evidence="1">
    <location>
        <begin position="116"/>
        <end position="213"/>
    </location>
</feature>
<evidence type="ECO:0000256" key="1">
    <source>
        <dbReference type="SAM" id="MobiDB-lite"/>
    </source>
</evidence>
<keyword evidence="3" id="KW-1185">Reference proteome</keyword>
<proteinExistence type="predicted"/>
<dbReference type="AlphaFoldDB" id="J3MDT0"/>
<dbReference type="Gramene" id="OB06G21740.1">
    <property type="protein sequence ID" value="OB06G21740.1"/>
    <property type="gene ID" value="OB06G21740"/>
</dbReference>
<evidence type="ECO:0000313" key="3">
    <source>
        <dbReference type="Proteomes" id="UP000006038"/>
    </source>
</evidence>
<reference evidence="2" key="2">
    <citation type="submission" date="2013-04" db="UniProtKB">
        <authorList>
            <consortium name="EnsemblPlants"/>
        </authorList>
    </citation>
    <scope>IDENTIFICATION</scope>
</reference>
<evidence type="ECO:0000313" key="2">
    <source>
        <dbReference type="EnsemblPlants" id="OB06G21740.1"/>
    </source>
</evidence>
<feature type="compositionally biased region" description="Basic and acidic residues" evidence="1">
    <location>
        <begin position="175"/>
        <end position="213"/>
    </location>
</feature>
<sequence>MVYHRMVLDVGICRRLYRTEVQPSSKIRKSKHATKGRHGALMWRLALACHGGERKRKFAFCSACQALRLLVRVRASLPRARRGAPRGMHCDGSASAWFPGERERCSTWSLLPTPLQTHPRLSPTPLAPPVAATAPRSARRPPPSHAALAANSATISRSAHGQRRHRHPALPPRASVDRERKRAAGRERREKKRWGERGGKKEQRGRGRRLMEREGRGAHLKLLWVPF</sequence>
<dbReference type="Proteomes" id="UP000006038">
    <property type="component" value="Chromosome 6"/>
</dbReference>
<name>J3MDT0_ORYBR</name>
<dbReference type="HOGENOM" id="CLU_1221330_0_0_1"/>
<organism evidence="2">
    <name type="scientific">Oryza brachyantha</name>
    <name type="common">malo sina</name>
    <dbReference type="NCBI Taxonomy" id="4533"/>
    <lineage>
        <taxon>Eukaryota</taxon>
        <taxon>Viridiplantae</taxon>
        <taxon>Streptophyta</taxon>
        <taxon>Embryophyta</taxon>
        <taxon>Tracheophyta</taxon>
        <taxon>Spermatophyta</taxon>
        <taxon>Magnoliopsida</taxon>
        <taxon>Liliopsida</taxon>
        <taxon>Poales</taxon>
        <taxon>Poaceae</taxon>
        <taxon>BOP clade</taxon>
        <taxon>Oryzoideae</taxon>
        <taxon>Oryzeae</taxon>
        <taxon>Oryzinae</taxon>
        <taxon>Oryza</taxon>
    </lineage>
</organism>
<protein>
    <submittedName>
        <fullName evidence="2">Uncharacterized protein</fullName>
    </submittedName>
</protein>
<reference evidence="2" key="1">
    <citation type="journal article" date="2013" name="Nat. Commun.">
        <title>Whole-genome sequencing of Oryza brachyantha reveals mechanisms underlying Oryza genome evolution.</title>
        <authorList>
            <person name="Chen J."/>
            <person name="Huang Q."/>
            <person name="Gao D."/>
            <person name="Wang J."/>
            <person name="Lang Y."/>
            <person name="Liu T."/>
            <person name="Li B."/>
            <person name="Bai Z."/>
            <person name="Luis Goicoechea J."/>
            <person name="Liang C."/>
            <person name="Chen C."/>
            <person name="Zhang W."/>
            <person name="Sun S."/>
            <person name="Liao Y."/>
            <person name="Zhang X."/>
            <person name="Yang L."/>
            <person name="Song C."/>
            <person name="Wang M."/>
            <person name="Shi J."/>
            <person name="Liu G."/>
            <person name="Liu J."/>
            <person name="Zhou H."/>
            <person name="Zhou W."/>
            <person name="Yu Q."/>
            <person name="An N."/>
            <person name="Chen Y."/>
            <person name="Cai Q."/>
            <person name="Wang B."/>
            <person name="Liu B."/>
            <person name="Min J."/>
            <person name="Huang Y."/>
            <person name="Wu H."/>
            <person name="Li Z."/>
            <person name="Zhang Y."/>
            <person name="Yin Y."/>
            <person name="Song W."/>
            <person name="Jiang J."/>
            <person name="Jackson S.A."/>
            <person name="Wing R.A."/>
            <person name="Wang J."/>
            <person name="Chen M."/>
        </authorList>
    </citation>
    <scope>NUCLEOTIDE SEQUENCE [LARGE SCALE GENOMIC DNA]</scope>
    <source>
        <strain evidence="2">cv. IRGC 101232</strain>
    </source>
</reference>
<accession>J3MDT0</accession>